<protein>
    <submittedName>
        <fullName evidence="2">Lantibiotic immunity ABC transporter MutG family permease subunit</fullName>
    </submittedName>
</protein>
<dbReference type="EMBL" id="CP065647">
    <property type="protein sequence ID" value="QPR73056.1"/>
    <property type="molecule type" value="Genomic_DNA"/>
</dbReference>
<dbReference type="RefSeq" id="WP_003178631.1">
    <property type="nucleotide sequence ID" value="NZ_BEXU01000034.1"/>
</dbReference>
<keyword evidence="1" id="KW-1133">Transmembrane helix</keyword>
<dbReference type="Pfam" id="PF12730">
    <property type="entry name" value="ABC2_membrane_4"/>
    <property type="match status" value="1"/>
</dbReference>
<evidence type="ECO:0000313" key="2">
    <source>
        <dbReference type="EMBL" id="QPR73056.1"/>
    </source>
</evidence>
<feature type="transmembrane region" description="Helical" evidence="1">
    <location>
        <begin position="96"/>
        <end position="119"/>
    </location>
</feature>
<sequence length="256" mass="28498">MLLFFRCLAADFQKTKRTSFIWLHLSVPVICAGVFLLYFYNRQPDPYQLYRTYFEAIAIALPLLIGIVCGMTASLEEQAGRFQVLLGGTAPKLTAYLSKVTLLLIMNIFAVFLAIGLYLLGLRALFHVPNLPSSLFLEAGAWLAAGSVTLYFIYFLISCTFGMGASILAGGAGLLMTALMNTGLGDVIWKYNPWAWGIRLTGYKGIDRFVQIDPSLRSVLDGEIKQGAFIMVFAIIAVFALSIIWFIRWEGRKAFE</sequence>
<accession>A0A1Y0YAL6</accession>
<gene>
    <name evidence="3" type="ORF">CHCC16736_1746</name>
    <name evidence="2" type="ORF">I6G80_01650</name>
</gene>
<dbReference type="AlphaFoldDB" id="A0A1Y0YAL6"/>
<dbReference type="EMBL" id="NILC01000014">
    <property type="protein sequence ID" value="TWL30712.1"/>
    <property type="molecule type" value="Genomic_DNA"/>
</dbReference>
<feature type="transmembrane region" description="Helical" evidence="1">
    <location>
        <begin position="164"/>
        <end position="184"/>
    </location>
</feature>
<reference evidence="2 5" key="2">
    <citation type="submission" date="2020-12" db="EMBL/GenBank/DDBJ databases">
        <title>FDA dAtabase for Regulatory Grade micrObial Sequences (FDA-ARGOS): Supporting development and validation of Infectious Disease Dx tests.</title>
        <authorList>
            <person name="Nelson B."/>
            <person name="Plummer A."/>
            <person name="Tallon L."/>
            <person name="Sadzewicz L."/>
            <person name="Zhao X."/>
            <person name="Boylan J."/>
            <person name="Ott S."/>
            <person name="Bowen H."/>
            <person name="Vavikolanu K."/>
            <person name="Mehta A."/>
            <person name="Aluvathingal J."/>
            <person name="Nadendla S."/>
            <person name="Myers T."/>
            <person name="Yan Y."/>
            <person name="Sichtig H."/>
        </authorList>
    </citation>
    <scope>NUCLEOTIDE SEQUENCE [LARGE SCALE GENOMIC DNA]</scope>
    <source>
        <strain evidence="2 5">FDAARGOS_923</strain>
    </source>
</reference>
<name>A0A1Y0YAL6_BACLI</name>
<feature type="transmembrane region" description="Helical" evidence="1">
    <location>
        <begin position="139"/>
        <end position="157"/>
    </location>
</feature>
<feature type="transmembrane region" description="Helical" evidence="1">
    <location>
        <begin position="52"/>
        <end position="75"/>
    </location>
</feature>
<organism evidence="3 4">
    <name type="scientific">Bacillus licheniformis</name>
    <dbReference type="NCBI Taxonomy" id="1402"/>
    <lineage>
        <taxon>Bacteria</taxon>
        <taxon>Bacillati</taxon>
        <taxon>Bacillota</taxon>
        <taxon>Bacilli</taxon>
        <taxon>Bacillales</taxon>
        <taxon>Bacillaceae</taxon>
        <taxon>Bacillus</taxon>
    </lineage>
</organism>
<evidence type="ECO:0000256" key="1">
    <source>
        <dbReference type="SAM" id="Phobius"/>
    </source>
</evidence>
<evidence type="ECO:0000313" key="4">
    <source>
        <dbReference type="Proteomes" id="UP000435910"/>
    </source>
</evidence>
<dbReference type="NCBIfam" id="TIGR03733">
    <property type="entry name" value="lanti_perm_MutG"/>
    <property type="match status" value="1"/>
</dbReference>
<dbReference type="Proteomes" id="UP000435910">
    <property type="component" value="Unassembled WGS sequence"/>
</dbReference>
<keyword evidence="1" id="KW-0472">Membrane</keyword>
<evidence type="ECO:0000313" key="5">
    <source>
        <dbReference type="Proteomes" id="UP000595038"/>
    </source>
</evidence>
<evidence type="ECO:0000313" key="3">
    <source>
        <dbReference type="EMBL" id="TWL30712.1"/>
    </source>
</evidence>
<dbReference type="GeneID" id="92858724"/>
<proteinExistence type="predicted"/>
<dbReference type="Proteomes" id="UP000595038">
    <property type="component" value="Chromosome"/>
</dbReference>
<feature type="transmembrane region" description="Helical" evidence="1">
    <location>
        <begin position="20"/>
        <end position="40"/>
    </location>
</feature>
<dbReference type="OMA" id="FYWIHIC"/>
<keyword evidence="1" id="KW-0812">Transmembrane</keyword>
<dbReference type="CDD" id="cd21808">
    <property type="entry name" value="ABC-2_lan_permease_MutG"/>
    <property type="match status" value="1"/>
</dbReference>
<feature type="transmembrane region" description="Helical" evidence="1">
    <location>
        <begin position="228"/>
        <end position="247"/>
    </location>
</feature>
<reference evidence="3 4" key="1">
    <citation type="submission" date="2019-06" db="EMBL/GenBank/DDBJ databases">
        <title>Genome sequence analysis of &gt;100 Bacillus licheniformis strains suggests intrinsic resistance to this species.</title>
        <authorList>
            <person name="Wels M."/>
            <person name="Siezen R.J."/>
            <person name="Johansen E."/>
            <person name="Stuer-Lauridsen B."/>
            <person name="Bjerre K."/>
            <person name="Nielsen B.K.K."/>
        </authorList>
    </citation>
    <scope>NUCLEOTIDE SEQUENCE [LARGE SCALE GENOMIC DNA]</scope>
    <source>
        <strain evidence="3 4">BAC-16736</strain>
    </source>
</reference>
<dbReference type="InterPro" id="IPR022294">
    <property type="entry name" value="ABC-transptr_permeasesu"/>
</dbReference>